<evidence type="ECO:0000313" key="1">
    <source>
        <dbReference type="EMBL" id="SDC49453.1"/>
    </source>
</evidence>
<organism evidence="1 2">
    <name type="scientific">Streptomyces prasinopilosus</name>
    <dbReference type="NCBI Taxonomy" id="67344"/>
    <lineage>
        <taxon>Bacteria</taxon>
        <taxon>Bacillati</taxon>
        <taxon>Actinomycetota</taxon>
        <taxon>Actinomycetes</taxon>
        <taxon>Kitasatosporales</taxon>
        <taxon>Streptomycetaceae</taxon>
        <taxon>Streptomyces</taxon>
    </lineage>
</organism>
<reference evidence="2" key="1">
    <citation type="submission" date="2016-10" db="EMBL/GenBank/DDBJ databases">
        <authorList>
            <person name="Varghese N."/>
            <person name="Submissions S."/>
        </authorList>
    </citation>
    <scope>NUCLEOTIDE SEQUENCE [LARGE SCALE GENOMIC DNA]</scope>
    <source>
        <strain evidence="2">CGMCC 4.3504</strain>
    </source>
</reference>
<dbReference type="RefSeq" id="WP_175400287.1">
    <property type="nucleotide sequence ID" value="NZ_FMZK01000002.1"/>
</dbReference>
<accession>A0A1G6M1N8</accession>
<sequence length="58" mass="5804">MSVQRVLIGCAGGADTGILLGGLVGLSRPARLLIGPTLQVLRGRALAGMGVVAPARPR</sequence>
<gene>
    <name evidence="1" type="ORF">SAMN05216505_102348</name>
</gene>
<evidence type="ECO:0000313" key="2">
    <source>
        <dbReference type="Proteomes" id="UP000182100"/>
    </source>
</evidence>
<dbReference type="Proteomes" id="UP000182100">
    <property type="component" value="Unassembled WGS sequence"/>
</dbReference>
<dbReference type="EMBL" id="FMZK01000002">
    <property type="protein sequence ID" value="SDC49453.1"/>
    <property type="molecule type" value="Genomic_DNA"/>
</dbReference>
<keyword evidence="2" id="KW-1185">Reference proteome</keyword>
<proteinExistence type="predicted"/>
<protein>
    <submittedName>
        <fullName evidence="1">Uncharacterized protein</fullName>
    </submittedName>
</protein>
<name>A0A1G6M1N8_9ACTN</name>
<dbReference type="AlphaFoldDB" id="A0A1G6M1N8"/>